<comment type="similarity">
    <text evidence="5 6">Belongs to the XseA family.</text>
</comment>
<organism evidence="9 10">
    <name type="scientific">Candidatus Nitrospira nitrosa</name>
    <dbReference type="NCBI Taxonomy" id="1742972"/>
    <lineage>
        <taxon>Bacteria</taxon>
        <taxon>Pseudomonadati</taxon>
        <taxon>Nitrospirota</taxon>
        <taxon>Nitrospiria</taxon>
        <taxon>Nitrospirales</taxon>
        <taxon>Nitrospiraceae</taxon>
        <taxon>Nitrospira</taxon>
    </lineage>
</organism>
<dbReference type="PANTHER" id="PTHR30008:SF0">
    <property type="entry name" value="EXODEOXYRIBONUCLEASE 7 LARGE SUBUNIT"/>
    <property type="match status" value="1"/>
</dbReference>
<dbReference type="GO" id="GO:0008855">
    <property type="term" value="F:exodeoxyribonuclease VII activity"/>
    <property type="evidence" value="ECO:0007669"/>
    <property type="project" value="UniProtKB-UniRule"/>
</dbReference>
<evidence type="ECO:0000256" key="4">
    <source>
        <dbReference type="ARBA" id="ARBA00022839"/>
    </source>
</evidence>
<dbReference type="InterPro" id="IPR003753">
    <property type="entry name" value="Exonuc_VII_L"/>
</dbReference>
<evidence type="ECO:0000256" key="5">
    <source>
        <dbReference type="HAMAP-Rule" id="MF_00378"/>
    </source>
</evidence>
<comment type="function">
    <text evidence="5">Bidirectionally degrades single-stranded DNA into large acid-insoluble oligonucleotides, which are then degraded further into small acid-soluble oligonucleotides.</text>
</comment>
<dbReference type="PANTHER" id="PTHR30008">
    <property type="entry name" value="EXODEOXYRIBONUCLEASE 7 LARGE SUBUNIT"/>
    <property type="match status" value="1"/>
</dbReference>
<dbReference type="AlphaFoldDB" id="A0A0S4L3P3"/>
<dbReference type="GO" id="GO:0006308">
    <property type="term" value="P:DNA catabolic process"/>
    <property type="evidence" value="ECO:0007669"/>
    <property type="project" value="UniProtKB-UniRule"/>
</dbReference>
<protein>
    <recommendedName>
        <fullName evidence="5">Exodeoxyribonuclease 7 large subunit</fullName>
        <ecNumber evidence="5">3.1.11.6</ecNumber>
    </recommendedName>
    <alternativeName>
        <fullName evidence="5">Exodeoxyribonuclease VII large subunit</fullName>
        <shortName evidence="5">Exonuclease VII large subunit</shortName>
    </alternativeName>
</protein>
<keyword evidence="10" id="KW-1185">Reference proteome</keyword>
<reference evidence="9 10" key="1">
    <citation type="submission" date="2015-10" db="EMBL/GenBank/DDBJ databases">
        <authorList>
            <person name="Gilbert D.G."/>
        </authorList>
    </citation>
    <scope>NUCLEOTIDE SEQUENCE [LARGE SCALE GENOMIC DNA]</scope>
    <source>
        <strain evidence="9">COMA1</strain>
    </source>
</reference>
<evidence type="ECO:0000256" key="3">
    <source>
        <dbReference type="ARBA" id="ARBA00022801"/>
    </source>
</evidence>
<dbReference type="EC" id="3.1.11.6" evidence="5"/>
<name>A0A0S4L3P3_9BACT</name>
<evidence type="ECO:0000313" key="10">
    <source>
        <dbReference type="Proteomes" id="UP000199032"/>
    </source>
</evidence>
<keyword evidence="4 5" id="KW-0269">Exonuclease</keyword>
<gene>
    <name evidence="5 9" type="primary">xseA</name>
    <name evidence="9" type="ORF">COMA1_10566</name>
</gene>
<sequence length="465" mass="50913">MRRGLTHTKPSSSLFPLDSPSRQVLTVSELTAMVRASLETSFSEVWLEGEISNLRAPGSGHLYCTLKDQTSQIRAVIFRSTALRLRFGLEDGLHVIVRGRVSVYEPRGEYQLILDHVEPRGLGALQLALEQLKRRLEDEGLFDVTRKRSLPALPRTVGLVTSATGAAVRDMMAVLHRRCPIVRIILVPVSVQGDGSAEQIVAAIDALNQLEAVDVIIVGRGGGSLEDLWSFNEEIVVRAVACSAVPIVSAVGHETDVTLTDFAADVRAPTPSAAAELVVPVLAELVERLELLVTRARQAITAQCVEQHQRLDLVLAEMGHIRLRILKEAQRVDEAVADLREATQATLRSAMVDAQAWTQALMSQNPVFRVHRDLGIIPQLRSRLAAAMDHVVTQKMQLTRGTLWRLNGLSPLAILERGYAILEMVPSRQVIRGVEQVAVGDEVVARLTNGQVRCTVNDVTSNPSV</sequence>
<dbReference type="GO" id="GO:0005737">
    <property type="term" value="C:cytoplasm"/>
    <property type="evidence" value="ECO:0007669"/>
    <property type="project" value="UniProtKB-SubCell"/>
</dbReference>
<dbReference type="Pfam" id="PF13742">
    <property type="entry name" value="tRNA_anti_2"/>
    <property type="match status" value="1"/>
</dbReference>
<comment type="catalytic activity">
    <reaction evidence="5 6">
        <text>Exonucleolytic cleavage in either 5'- to 3'- or 3'- to 5'-direction to yield nucleoside 5'-phosphates.</text>
        <dbReference type="EC" id="3.1.11.6"/>
    </reaction>
</comment>
<feature type="domain" description="OB-fold nucleic acid binding" evidence="8">
    <location>
        <begin position="25"/>
        <end position="117"/>
    </location>
</feature>
<evidence type="ECO:0000256" key="6">
    <source>
        <dbReference type="RuleBase" id="RU004355"/>
    </source>
</evidence>
<dbReference type="HAMAP" id="MF_00378">
    <property type="entry name" value="Exonuc_7_L"/>
    <property type="match status" value="1"/>
</dbReference>
<dbReference type="Pfam" id="PF02601">
    <property type="entry name" value="Exonuc_VII_L"/>
    <property type="match status" value="1"/>
</dbReference>
<evidence type="ECO:0000256" key="1">
    <source>
        <dbReference type="ARBA" id="ARBA00022490"/>
    </source>
</evidence>
<evidence type="ECO:0000313" key="9">
    <source>
        <dbReference type="EMBL" id="CUS32316.1"/>
    </source>
</evidence>
<dbReference type="OrthoDB" id="9802795at2"/>
<dbReference type="GO" id="GO:0003676">
    <property type="term" value="F:nucleic acid binding"/>
    <property type="evidence" value="ECO:0007669"/>
    <property type="project" value="InterPro"/>
</dbReference>
<dbReference type="GO" id="GO:0009318">
    <property type="term" value="C:exodeoxyribonuclease VII complex"/>
    <property type="evidence" value="ECO:0007669"/>
    <property type="project" value="UniProtKB-UniRule"/>
</dbReference>
<evidence type="ECO:0000256" key="2">
    <source>
        <dbReference type="ARBA" id="ARBA00022722"/>
    </source>
</evidence>
<dbReference type="NCBIfam" id="TIGR00237">
    <property type="entry name" value="xseA"/>
    <property type="match status" value="1"/>
</dbReference>
<evidence type="ECO:0000259" key="7">
    <source>
        <dbReference type="Pfam" id="PF02601"/>
    </source>
</evidence>
<dbReference type="Proteomes" id="UP000199032">
    <property type="component" value="Unassembled WGS sequence"/>
</dbReference>
<keyword evidence="1 5" id="KW-0963">Cytoplasm</keyword>
<keyword evidence="3 5" id="KW-0378">Hydrolase</keyword>
<dbReference type="STRING" id="1742972.COMA1_10566"/>
<comment type="subunit">
    <text evidence="5">Heterooligomer composed of large and small subunits.</text>
</comment>
<dbReference type="CDD" id="cd04489">
    <property type="entry name" value="ExoVII_LU_OBF"/>
    <property type="match status" value="1"/>
</dbReference>
<dbReference type="InterPro" id="IPR025824">
    <property type="entry name" value="OB-fold_nuc-bd_dom"/>
</dbReference>
<dbReference type="EMBL" id="CZQA01000001">
    <property type="protein sequence ID" value="CUS32316.1"/>
    <property type="molecule type" value="Genomic_DNA"/>
</dbReference>
<keyword evidence="2 5" id="KW-0540">Nuclease</keyword>
<accession>A0A0S4L3P3</accession>
<comment type="subcellular location">
    <subcellularLocation>
        <location evidence="5 6">Cytoplasm</location>
    </subcellularLocation>
</comment>
<dbReference type="InterPro" id="IPR020579">
    <property type="entry name" value="Exonuc_VII_lsu_C"/>
</dbReference>
<evidence type="ECO:0000259" key="8">
    <source>
        <dbReference type="Pfam" id="PF13742"/>
    </source>
</evidence>
<proteinExistence type="inferred from homology"/>
<feature type="domain" description="Exonuclease VII large subunit C-terminal" evidence="7">
    <location>
        <begin position="141"/>
        <end position="455"/>
    </location>
</feature>